<evidence type="ECO:0000259" key="1">
    <source>
        <dbReference type="Pfam" id="PF01323"/>
    </source>
</evidence>
<dbReference type="PANTHER" id="PTHR13887:SF41">
    <property type="entry name" value="THIOREDOXIN SUPERFAMILY PROTEIN"/>
    <property type="match status" value="1"/>
</dbReference>
<gene>
    <name evidence="2" type="ORF">SAMN05216574_11043</name>
</gene>
<accession>A0A1I2GW96</accession>
<dbReference type="Gene3D" id="3.40.30.10">
    <property type="entry name" value="Glutaredoxin"/>
    <property type="match status" value="1"/>
</dbReference>
<sequence length="230" mass="25048">MQVEVWSDVVCPWCYIGKRRLESALEQFPHRDSVEVVWRSFELDPSVPEGQTHPTLPALAAKYGTDVESMRANMARVEQVAADEGLEYHLADAVSGNTLLAHELLHLAAEHGKRNELKERLLHAYFEEGRPVFDVDSLVPFAVEAGLDEAEVRAALADRRYLAAVRQDGATAQALGATGVPFFVVDRKYGAAGAQPAELLLQILARAWADANPLVTVPAADGCTDDSCAV</sequence>
<dbReference type="Proteomes" id="UP000198589">
    <property type="component" value="Unassembled WGS sequence"/>
</dbReference>
<dbReference type="GO" id="GO:0016853">
    <property type="term" value="F:isomerase activity"/>
    <property type="evidence" value="ECO:0007669"/>
    <property type="project" value="UniProtKB-KW"/>
</dbReference>
<dbReference type="SUPFAM" id="SSF52833">
    <property type="entry name" value="Thioredoxin-like"/>
    <property type="match status" value="1"/>
</dbReference>
<dbReference type="Pfam" id="PF01323">
    <property type="entry name" value="DSBA"/>
    <property type="match status" value="1"/>
</dbReference>
<reference evidence="3" key="1">
    <citation type="submission" date="2016-10" db="EMBL/GenBank/DDBJ databases">
        <authorList>
            <person name="Varghese N."/>
            <person name="Submissions S."/>
        </authorList>
    </citation>
    <scope>NUCLEOTIDE SEQUENCE [LARGE SCALE GENOMIC DNA]</scope>
    <source>
        <strain evidence="3">DSM 46838</strain>
    </source>
</reference>
<dbReference type="EMBL" id="FOND01000010">
    <property type="protein sequence ID" value="SFF22204.1"/>
    <property type="molecule type" value="Genomic_DNA"/>
</dbReference>
<evidence type="ECO:0000313" key="2">
    <source>
        <dbReference type="EMBL" id="SFF22204.1"/>
    </source>
</evidence>
<dbReference type="OrthoDB" id="9799122at2"/>
<keyword evidence="2" id="KW-0413">Isomerase</keyword>
<dbReference type="GO" id="GO:0016491">
    <property type="term" value="F:oxidoreductase activity"/>
    <property type="evidence" value="ECO:0007669"/>
    <property type="project" value="InterPro"/>
</dbReference>
<organism evidence="2 3">
    <name type="scientific">Blastococcus tunisiensis</name>
    <dbReference type="NCBI Taxonomy" id="1798228"/>
    <lineage>
        <taxon>Bacteria</taxon>
        <taxon>Bacillati</taxon>
        <taxon>Actinomycetota</taxon>
        <taxon>Actinomycetes</taxon>
        <taxon>Geodermatophilales</taxon>
        <taxon>Geodermatophilaceae</taxon>
        <taxon>Blastococcus</taxon>
    </lineage>
</organism>
<dbReference type="InterPro" id="IPR001853">
    <property type="entry name" value="DSBA-like_thioredoxin_dom"/>
</dbReference>
<dbReference type="CDD" id="cd03024">
    <property type="entry name" value="DsbA_FrnE"/>
    <property type="match status" value="1"/>
</dbReference>
<feature type="domain" description="DSBA-like thioredoxin" evidence="1">
    <location>
        <begin position="2"/>
        <end position="204"/>
    </location>
</feature>
<dbReference type="RefSeq" id="WP_092199641.1">
    <property type="nucleotide sequence ID" value="NZ_FOND01000010.1"/>
</dbReference>
<dbReference type="InterPro" id="IPR036249">
    <property type="entry name" value="Thioredoxin-like_sf"/>
</dbReference>
<dbReference type="PANTHER" id="PTHR13887">
    <property type="entry name" value="GLUTATHIONE S-TRANSFERASE KAPPA"/>
    <property type="match status" value="1"/>
</dbReference>
<dbReference type="AlphaFoldDB" id="A0A1I2GW96"/>
<dbReference type="STRING" id="1798228.SAMN05216574_11043"/>
<proteinExistence type="predicted"/>
<name>A0A1I2GW96_9ACTN</name>
<evidence type="ECO:0000313" key="3">
    <source>
        <dbReference type="Proteomes" id="UP000198589"/>
    </source>
</evidence>
<protein>
    <submittedName>
        <fullName evidence="2">Predicted dithiol-disulfide isomerase, DsbA family</fullName>
    </submittedName>
</protein>
<keyword evidence="3" id="KW-1185">Reference proteome</keyword>